<feature type="domain" description="Beta-adaptin appendage C-terminal subdomain" evidence="8">
    <location>
        <begin position="642"/>
        <end position="743"/>
    </location>
</feature>
<dbReference type="GO" id="GO:0030276">
    <property type="term" value="F:clathrin binding"/>
    <property type="evidence" value="ECO:0007669"/>
    <property type="project" value="InterPro"/>
</dbReference>
<dbReference type="PIRSF" id="PIRSF002291">
    <property type="entry name" value="AP_complex_beta"/>
    <property type="match status" value="1"/>
</dbReference>
<dbReference type="Pfam" id="PF01602">
    <property type="entry name" value="Adaptin_N"/>
    <property type="match status" value="1"/>
</dbReference>
<dbReference type="InterPro" id="IPR002553">
    <property type="entry name" value="Clathrin/coatomer_adapt-like_N"/>
</dbReference>
<dbReference type="GO" id="GO:0006886">
    <property type="term" value="P:intracellular protein transport"/>
    <property type="evidence" value="ECO:0007669"/>
    <property type="project" value="InterPro"/>
</dbReference>
<dbReference type="InterPro" id="IPR015151">
    <property type="entry name" value="B-adaptin_app_sub_C"/>
</dbReference>
<evidence type="ECO:0000256" key="1">
    <source>
        <dbReference type="ARBA" id="ARBA00004308"/>
    </source>
</evidence>
<evidence type="ECO:0000259" key="8">
    <source>
        <dbReference type="Pfam" id="PF09066"/>
    </source>
</evidence>
<comment type="subcellular location">
    <subcellularLocation>
        <location evidence="1">Endomembrane system</location>
    </subcellularLocation>
</comment>
<dbReference type="AlphaFoldDB" id="A0A9W4T279"/>
<protein>
    <recommendedName>
        <fullName evidence="6">AP complex subunit beta</fullName>
    </recommendedName>
</protein>
<dbReference type="PANTHER" id="PTHR11134">
    <property type="entry name" value="ADAPTOR COMPLEX SUBUNIT BETA FAMILY MEMBER"/>
    <property type="match status" value="1"/>
</dbReference>
<evidence type="ECO:0000313" key="10">
    <source>
        <dbReference type="Proteomes" id="UP001153678"/>
    </source>
</evidence>
<proteinExistence type="inferred from homology"/>
<dbReference type="GO" id="GO:0012505">
    <property type="term" value="C:endomembrane system"/>
    <property type="evidence" value="ECO:0007669"/>
    <property type="project" value="UniProtKB-SubCell"/>
</dbReference>
<organism evidence="9 10">
    <name type="scientific">Funneliformis geosporum</name>
    <dbReference type="NCBI Taxonomy" id="1117311"/>
    <lineage>
        <taxon>Eukaryota</taxon>
        <taxon>Fungi</taxon>
        <taxon>Fungi incertae sedis</taxon>
        <taxon>Mucoromycota</taxon>
        <taxon>Glomeromycotina</taxon>
        <taxon>Glomeromycetes</taxon>
        <taxon>Glomerales</taxon>
        <taxon>Glomeraceae</taxon>
        <taxon>Funneliformis</taxon>
    </lineage>
</organism>
<evidence type="ECO:0000259" key="7">
    <source>
        <dbReference type="Pfam" id="PF01602"/>
    </source>
</evidence>
<evidence type="ECO:0000256" key="6">
    <source>
        <dbReference type="PIRNR" id="PIRNR002291"/>
    </source>
</evidence>
<dbReference type="Proteomes" id="UP001153678">
    <property type="component" value="Unassembled WGS sequence"/>
</dbReference>
<dbReference type="InterPro" id="IPR016024">
    <property type="entry name" value="ARM-type_fold"/>
</dbReference>
<dbReference type="EMBL" id="CAMKVN010005777">
    <property type="protein sequence ID" value="CAI2189355.1"/>
    <property type="molecule type" value="Genomic_DNA"/>
</dbReference>
<dbReference type="GO" id="GO:0030131">
    <property type="term" value="C:clathrin adaptor complex"/>
    <property type="evidence" value="ECO:0007669"/>
    <property type="project" value="InterPro"/>
</dbReference>
<dbReference type="InterPro" id="IPR016342">
    <property type="entry name" value="AP_complex_bsu_1_2_4"/>
</dbReference>
<dbReference type="InterPro" id="IPR026739">
    <property type="entry name" value="AP_beta"/>
</dbReference>
<comment type="caution">
    <text evidence="9">The sequence shown here is derived from an EMBL/GenBank/DDBJ whole genome shotgun (WGS) entry which is preliminary data.</text>
</comment>
<name>A0A9W4T279_9GLOM</name>
<gene>
    <name evidence="9" type="ORF">FWILDA_LOCUS14037</name>
</gene>
<dbReference type="Gene3D" id="3.30.310.10">
    <property type="entry name" value="TATA-Binding Protein"/>
    <property type="match status" value="1"/>
</dbReference>
<dbReference type="InterPro" id="IPR012295">
    <property type="entry name" value="TBP_dom_sf"/>
</dbReference>
<keyword evidence="4 6" id="KW-0653">Protein transport</keyword>
<keyword evidence="3 6" id="KW-0813">Transport</keyword>
<comment type="function">
    <text evidence="6">Adaptins are components of the adaptor complexes which link clathrin to receptors in coated vesicles. Clathrin-associated protein complexes are believed to interact with the cytoplasmic tails of membrane proteins, leading to their selection and concentration.</text>
</comment>
<dbReference type="Pfam" id="PF09066">
    <property type="entry name" value="B2-adapt-app_C"/>
    <property type="match status" value="1"/>
</dbReference>
<evidence type="ECO:0000256" key="4">
    <source>
        <dbReference type="ARBA" id="ARBA00022927"/>
    </source>
</evidence>
<sequence length="774" mass="88504">MASGKVSFLGHQQNREVAELGLRLKEASENVTINQMGVQQSVKRPIIKKVLETMAAGMDVSPLFGEIVKAASTKDLVQKKLAYMYISLQAEQNVDLVILAVNTFQNDLQNENPFVRGLALRTLCSMRLTDYVPYMLKSLSHALIDSSAYVRKTALISCVKLFHLAPKEVLDASLIDQLYNTLRDRDPEVVANGIAALNEILRSEGGMTINANIAHYLLQRLREFNEWHQCLVLNTLIRYKPSNEDEKFDILNSLDNRLKHHNSGVQLATIKIFIKLTEGITEIQQDVYKRIKEPILTLLSFGSPEIVYSCLEHIIALMNSSHQFLREDYKYFYRKVKEPSFVTLRKLEILEIIATEKSSKDIIYEISGYITGKDKLITQRSIESITKISFRIESVFSYSLEIFMKLLETGIDIIISSIITMLEEFMNESPEKVESSLSVLPLIWTSIDLNSKAGPAFLNLLAIIGYEIPEAPYILESLIEDLENYPTTPFRLQLLDSTVTLFLLRPAECCGMLLKLLKISMEQTETLDIRERALFLYRLLQNDIEKAKEIFTYQRYASKKISNNDNFNMKNKHLFEFNTLSILYGKPSEQFVVELESIPGLFSKRKDADFFSSLNLHNISESDELIPVQPQNVVKDEFTLSSTVSIDDKKFKSYWEGFKEIYEFEVSLMDSSVSLIQLTLNDIEAVFEENNIMTMASGGPGDFIKLFLYAQETGSHILMLCGIKLDFNSKMAKVIMKVGHETIHEVQIMNLTKHSEYFSQYLTRCIKFCFNSVI</sequence>
<keyword evidence="5 6" id="KW-0472">Membrane</keyword>
<evidence type="ECO:0000256" key="5">
    <source>
        <dbReference type="ARBA" id="ARBA00023136"/>
    </source>
</evidence>
<feature type="domain" description="Clathrin/coatomer adaptor adaptin-like N-terminal" evidence="7">
    <location>
        <begin position="38"/>
        <end position="542"/>
    </location>
</feature>
<evidence type="ECO:0000256" key="2">
    <source>
        <dbReference type="ARBA" id="ARBA00006613"/>
    </source>
</evidence>
<dbReference type="SUPFAM" id="SSF48371">
    <property type="entry name" value="ARM repeat"/>
    <property type="match status" value="1"/>
</dbReference>
<reference evidence="9" key="1">
    <citation type="submission" date="2022-08" db="EMBL/GenBank/DDBJ databases">
        <authorList>
            <person name="Kallberg Y."/>
            <person name="Tangrot J."/>
            <person name="Rosling A."/>
        </authorList>
    </citation>
    <scope>NUCLEOTIDE SEQUENCE</scope>
    <source>
        <strain evidence="9">Wild A</strain>
    </source>
</reference>
<keyword evidence="10" id="KW-1185">Reference proteome</keyword>
<accession>A0A9W4T279</accession>
<comment type="similarity">
    <text evidence="2 6">Belongs to the adaptor complexes large subunit family.</text>
</comment>
<dbReference type="InterPro" id="IPR011989">
    <property type="entry name" value="ARM-like"/>
</dbReference>
<dbReference type="Gene3D" id="1.25.10.10">
    <property type="entry name" value="Leucine-rich Repeat Variant"/>
    <property type="match status" value="1"/>
</dbReference>
<evidence type="ECO:0000313" key="9">
    <source>
        <dbReference type="EMBL" id="CAI2189355.1"/>
    </source>
</evidence>
<evidence type="ECO:0000256" key="3">
    <source>
        <dbReference type="ARBA" id="ARBA00022448"/>
    </source>
</evidence>
<dbReference type="OrthoDB" id="10254310at2759"/>
<dbReference type="GO" id="GO:0016192">
    <property type="term" value="P:vesicle-mediated transport"/>
    <property type="evidence" value="ECO:0007669"/>
    <property type="project" value="InterPro"/>
</dbReference>